<name>A0A2P5D733_PARAD</name>
<dbReference type="AlphaFoldDB" id="A0A2P5D733"/>
<proteinExistence type="predicted"/>
<accession>A0A2P5D733</accession>
<dbReference type="EMBL" id="JXTB01000058">
    <property type="protein sequence ID" value="PON69084.1"/>
    <property type="molecule type" value="Genomic_DNA"/>
</dbReference>
<evidence type="ECO:0000313" key="1">
    <source>
        <dbReference type="EMBL" id="PON69084.1"/>
    </source>
</evidence>
<protein>
    <submittedName>
        <fullName evidence="1">Uncharacterized protein</fullName>
    </submittedName>
</protein>
<gene>
    <name evidence="1" type="ORF">PanWU01x14_091090</name>
</gene>
<organism evidence="1 2">
    <name type="scientific">Parasponia andersonii</name>
    <name type="common">Sponia andersonii</name>
    <dbReference type="NCBI Taxonomy" id="3476"/>
    <lineage>
        <taxon>Eukaryota</taxon>
        <taxon>Viridiplantae</taxon>
        <taxon>Streptophyta</taxon>
        <taxon>Embryophyta</taxon>
        <taxon>Tracheophyta</taxon>
        <taxon>Spermatophyta</taxon>
        <taxon>Magnoliopsida</taxon>
        <taxon>eudicotyledons</taxon>
        <taxon>Gunneridae</taxon>
        <taxon>Pentapetalae</taxon>
        <taxon>rosids</taxon>
        <taxon>fabids</taxon>
        <taxon>Rosales</taxon>
        <taxon>Cannabaceae</taxon>
        <taxon>Parasponia</taxon>
    </lineage>
</organism>
<keyword evidence="2" id="KW-1185">Reference proteome</keyword>
<sequence length="111" mass="12841">MGASCREERPINNGHKPVFELTQKSKPRISYLRGHVHWWNSEYVYDIGIVNRRITLIEEEARRIVGKKIELGARLKFLRKNASFSSVLGPWAIKMDPKPWDKVRGVPSGEI</sequence>
<reference evidence="2" key="1">
    <citation type="submission" date="2016-06" db="EMBL/GenBank/DDBJ databases">
        <title>Parallel loss of symbiosis genes in relatives of nitrogen-fixing non-legume Parasponia.</title>
        <authorList>
            <person name="Van Velzen R."/>
            <person name="Holmer R."/>
            <person name="Bu F."/>
            <person name="Rutten L."/>
            <person name="Van Zeijl A."/>
            <person name="Liu W."/>
            <person name="Santuari L."/>
            <person name="Cao Q."/>
            <person name="Sharma T."/>
            <person name="Shen D."/>
            <person name="Roswanjaya Y."/>
            <person name="Wardhani T."/>
            <person name="Kalhor M.S."/>
            <person name="Jansen J."/>
            <person name="Van den Hoogen J."/>
            <person name="Gungor B."/>
            <person name="Hartog M."/>
            <person name="Hontelez J."/>
            <person name="Verver J."/>
            <person name="Yang W.-C."/>
            <person name="Schijlen E."/>
            <person name="Repin R."/>
            <person name="Schilthuizen M."/>
            <person name="Schranz E."/>
            <person name="Heidstra R."/>
            <person name="Miyata K."/>
            <person name="Fedorova E."/>
            <person name="Kohlen W."/>
            <person name="Bisseling T."/>
            <person name="Smit S."/>
            <person name="Geurts R."/>
        </authorList>
    </citation>
    <scope>NUCLEOTIDE SEQUENCE [LARGE SCALE GENOMIC DNA]</scope>
    <source>
        <strain evidence="2">cv. WU1-14</strain>
    </source>
</reference>
<dbReference type="Proteomes" id="UP000237105">
    <property type="component" value="Unassembled WGS sequence"/>
</dbReference>
<comment type="caution">
    <text evidence="1">The sequence shown here is derived from an EMBL/GenBank/DDBJ whole genome shotgun (WGS) entry which is preliminary data.</text>
</comment>
<evidence type="ECO:0000313" key="2">
    <source>
        <dbReference type="Proteomes" id="UP000237105"/>
    </source>
</evidence>